<keyword evidence="1" id="KW-0732">Signal</keyword>
<name>U6REG3_9BACT</name>
<dbReference type="EMBL" id="AQHY01000022">
    <property type="protein sequence ID" value="EOA55014.1"/>
    <property type="molecule type" value="Genomic_DNA"/>
</dbReference>
<feature type="chain" id="PRO_5004679327" description="Outer membrane protein beta-barrel domain-containing protein" evidence="1">
    <location>
        <begin position="27"/>
        <end position="234"/>
    </location>
</feature>
<dbReference type="STRING" id="1121098.HMPREF1534_01828"/>
<dbReference type="eggNOG" id="ENOG502Z9BE">
    <property type="taxonomic scope" value="Bacteria"/>
</dbReference>
<evidence type="ECO:0000313" key="3">
    <source>
        <dbReference type="Proteomes" id="UP000017831"/>
    </source>
</evidence>
<dbReference type="OrthoDB" id="1082206at2"/>
<accession>U6REG3</accession>
<dbReference type="AlphaFoldDB" id="U6REG3"/>
<proteinExistence type="predicted"/>
<gene>
    <name evidence="2" type="ORF">HMPREF1534_01828</name>
</gene>
<dbReference type="Pfam" id="PF19515">
    <property type="entry name" value="DUF6048"/>
    <property type="match status" value="1"/>
</dbReference>
<protein>
    <recommendedName>
        <fullName evidence="4">Outer membrane protein beta-barrel domain-containing protein</fullName>
    </recommendedName>
</protein>
<feature type="signal peptide" evidence="1">
    <location>
        <begin position="1"/>
        <end position="26"/>
    </location>
</feature>
<evidence type="ECO:0000256" key="1">
    <source>
        <dbReference type="SAM" id="SignalP"/>
    </source>
</evidence>
<comment type="caution">
    <text evidence="2">The sequence shown here is derived from an EMBL/GenBank/DDBJ whole genome shotgun (WGS) entry which is preliminary data.</text>
</comment>
<evidence type="ECO:0008006" key="4">
    <source>
        <dbReference type="Google" id="ProtNLM"/>
    </source>
</evidence>
<dbReference type="GeneID" id="60062205"/>
<sequence length="234" mass="26269">MKKRETLIYTILLGSSLLLCPLRSTAQEKKTATTEEKATVPLYQGTYVGLDVFGLGSKIFGSDFTSAEVSVEVNLKNRFIPIIEIGYGHTDTTDDETNIHYKASAPYFRIGMNYNILFKKPHLPGYAYGGIRYGFTSFTYDVDAPAMVDPTWGNITVPFTYNGVKSNAGWVELVGGLTTKVYKNFYMGLSVRYRVRTSMKKTGNTEPWYIPGFGKNKANHFTIGTYSLIYKLPF</sequence>
<dbReference type="InterPro" id="IPR046111">
    <property type="entry name" value="DUF6048"/>
</dbReference>
<dbReference type="PATRIC" id="fig|1121098.3.peg.1859"/>
<evidence type="ECO:0000313" key="2">
    <source>
        <dbReference type="EMBL" id="EOA55014.1"/>
    </source>
</evidence>
<dbReference type="RefSeq" id="WP_005939923.1">
    <property type="nucleotide sequence ID" value="NZ_KB890353.1"/>
</dbReference>
<keyword evidence="3" id="KW-1185">Reference proteome</keyword>
<reference evidence="2 3" key="1">
    <citation type="submission" date="2013-04" db="EMBL/GenBank/DDBJ databases">
        <title>The Genome Sequence of Bacteroides massiliensis DSM 17679.</title>
        <authorList>
            <consortium name="The Broad Institute Genomics Platform"/>
            <person name="Earl A."/>
            <person name="Ward D."/>
            <person name="Feldgarden M."/>
            <person name="Gevers D."/>
            <person name="Martens E."/>
            <person name="Fenner L."/>
            <person name="Roux V."/>
            <person name="Mallet M.N."/>
            <person name="Raoult D."/>
            <person name="Walker B."/>
            <person name="Young S."/>
            <person name="Zeng Q."/>
            <person name="Gargeya S."/>
            <person name="Fitzgerald M."/>
            <person name="Haas B."/>
            <person name="Abouelleil A."/>
            <person name="Allen A.W."/>
            <person name="Alvarado L."/>
            <person name="Arachchi H.M."/>
            <person name="Berlin A.M."/>
            <person name="Chapman S.B."/>
            <person name="Gainer-Dewar J."/>
            <person name="Goldberg J."/>
            <person name="Griggs A."/>
            <person name="Gujja S."/>
            <person name="Hansen M."/>
            <person name="Howarth C."/>
            <person name="Imamovic A."/>
            <person name="Ireland A."/>
            <person name="Larimer J."/>
            <person name="McCowan C."/>
            <person name="Murphy C."/>
            <person name="Pearson M."/>
            <person name="Poon T.W."/>
            <person name="Priest M."/>
            <person name="Roberts A."/>
            <person name="Saif S."/>
            <person name="Shea T."/>
            <person name="Sisk P."/>
            <person name="Sykes S."/>
            <person name="Wortman J."/>
            <person name="Nusbaum C."/>
            <person name="Birren B."/>
        </authorList>
    </citation>
    <scope>NUCLEOTIDE SEQUENCE [LARGE SCALE GENOMIC DNA]</scope>
    <source>
        <strain evidence="3">B84634 / Timone 84634 / DSM 17679 / JCM 13223</strain>
    </source>
</reference>
<dbReference type="HOGENOM" id="CLU_083590_1_0_10"/>
<organism evidence="2 3">
    <name type="scientific">Phocaeicola massiliensis B84634 = Timone 84634 = DSM 17679 = JCM 13223</name>
    <dbReference type="NCBI Taxonomy" id="1121098"/>
    <lineage>
        <taxon>Bacteria</taxon>
        <taxon>Pseudomonadati</taxon>
        <taxon>Bacteroidota</taxon>
        <taxon>Bacteroidia</taxon>
        <taxon>Bacteroidales</taxon>
        <taxon>Bacteroidaceae</taxon>
        <taxon>Phocaeicola</taxon>
    </lineage>
</organism>
<dbReference type="Proteomes" id="UP000017831">
    <property type="component" value="Unassembled WGS sequence"/>
</dbReference>